<dbReference type="RefSeq" id="XP_018287288.1">
    <property type="nucleotide sequence ID" value="XM_018432312.1"/>
</dbReference>
<dbReference type="STRING" id="763407.A0A167KZP6"/>
<dbReference type="InterPro" id="IPR039703">
    <property type="entry name" value="Nta1"/>
</dbReference>
<evidence type="ECO:0000313" key="3">
    <source>
        <dbReference type="Proteomes" id="UP000077315"/>
    </source>
</evidence>
<evidence type="ECO:0000259" key="1">
    <source>
        <dbReference type="PROSITE" id="PS50263"/>
    </source>
</evidence>
<sequence>MAFTGYVFKSLQEITPYLEDAETGQTTTWAKQQAIRLKCFVLAGYPEVIKEDGQTKHYNSQCCVNQEGKLVYTYRKHFLYQVDENWAAEGPGFTSVDIKGLGKVGFGICMDLNPYRFEAPFDAFEFATYHAQQGTKLILCSMAWLQSKGKSENIRVRSTISYWAERLYPLINPPKTKDSSPGVPLQEVAAYLNCFLNA</sequence>
<dbReference type="InParanoid" id="A0A167KZP6"/>
<dbReference type="SUPFAM" id="SSF56317">
    <property type="entry name" value="Carbon-nitrogen hydrolase"/>
    <property type="match status" value="1"/>
</dbReference>
<evidence type="ECO:0000313" key="2">
    <source>
        <dbReference type="EMBL" id="OAD69248.1"/>
    </source>
</evidence>
<organism evidence="2 3">
    <name type="scientific">Phycomyces blakesleeanus (strain ATCC 8743b / DSM 1359 / FGSC 10004 / NBRC 33097 / NRRL 1555)</name>
    <dbReference type="NCBI Taxonomy" id="763407"/>
    <lineage>
        <taxon>Eukaryota</taxon>
        <taxon>Fungi</taxon>
        <taxon>Fungi incertae sedis</taxon>
        <taxon>Mucoromycota</taxon>
        <taxon>Mucoromycotina</taxon>
        <taxon>Mucoromycetes</taxon>
        <taxon>Mucorales</taxon>
        <taxon>Phycomycetaceae</taxon>
        <taxon>Phycomyces</taxon>
    </lineage>
</organism>
<reference evidence="3" key="1">
    <citation type="submission" date="2015-06" db="EMBL/GenBank/DDBJ databases">
        <title>Expansion of signal transduction pathways in fungi by whole-genome duplication.</title>
        <authorList>
            <consortium name="DOE Joint Genome Institute"/>
            <person name="Corrochano L.M."/>
            <person name="Kuo A."/>
            <person name="Marcet-Houben M."/>
            <person name="Polaino S."/>
            <person name="Salamov A."/>
            <person name="Villalobos J.M."/>
            <person name="Alvarez M.I."/>
            <person name="Avalos J."/>
            <person name="Benito E.P."/>
            <person name="Benoit I."/>
            <person name="Burger G."/>
            <person name="Camino L.P."/>
            <person name="Canovas D."/>
            <person name="Cerda-Olmedo E."/>
            <person name="Cheng J.-F."/>
            <person name="Dominguez A."/>
            <person name="Elias M."/>
            <person name="Eslava A.P."/>
            <person name="Glaser F."/>
            <person name="Grimwood J."/>
            <person name="Gutierrez G."/>
            <person name="Heitman J."/>
            <person name="Henrissat B."/>
            <person name="Iturriaga E.A."/>
            <person name="Lang B.F."/>
            <person name="Lavin J.L."/>
            <person name="Lee S."/>
            <person name="Li W."/>
            <person name="Lindquist E."/>
            <person name="Lopez-Garcia S."/>
            <person name="Luque E.M."/>
            <person name="Marcos A.T."/>
            <person name="Martin J."/>
            <person name="McCluskey K."/>
            <person name="Medina H.R."/>
            <person name="Miralles-Duran A."/>
            <person name="Miyazaki A."/>
            <person name="Munoz-Torres E."/>
            <person name="Oguiza J.A."/>
            <person name="Ohm R."/>
            <person name="Olmedo M."/>
            <person name="Orejas M."/>
            <person name="Ortiz-Castellanos L."/>
            <person name="Pisabarro A.G."/>
            <person name="Rodriguez-Romero J."/>
            <person name="Ruiz-Herrera J."/>
            <person name="Ruiz-Vazquez R."/>
            <person name="Sanz C."/>
            <person name="Schackwitz W."/>
            <person name="Schmutz J."/>
            <person name="Shahriari M."/>
            <person name="Shelest E."/>
            <person name="Silva-Franco F."/>
            <person name="Soanes D."/>
            <person name="Syed K."/>
            <person name="Tagua V.G."/>
            <person name="Talbot N.J."/>
            <person name="Thon M."/>
            <person name="De vries R.P."/>
            <person name="Wiebenga A."/>
            <person name="Yadav J.S."/>
            <person name="Braun E.L."/>
            <person name="Baker S."/>
            <person name="Garre V."/>
            <person name="Horwitz B."/>
            <person name="Torres-Martinez S."/>
            <person name="Idnurm A."/>
            <person name="Herrera-Estrella A."/>
            <person name="Gabaldon T."/>
            <person name="Grigoriev I.V."/>
        </authorList>
    </citation>
    <scope>NUCLEOTIDE SEQUENCE [LARGE SCALE GENOMIC DNA]</scope>
    <source>
        <strain evidence="3">NRRL 1555(-)</strain>
    </source>
</reference>
<dbReference type="AlphaFoldDB" id="A0A167KZP6"/>
<dbReference type="OrthoDB" id="201515at2759"/>
<gene>
    <name evidence="2" type="ORF">PHYBLDRAFT_149650</name>
</gene>
<accession>A0A167KZP6</accession>
<dbReference type="EMBL" id="KV440992">
    <property type="protein sequence ID" value="OAD69248.1"/>
    <property type="molecule type" value="Genomic_DNA"/>
</dbReference>
<dbReference type="FunCoup" id="A0A167KZP6">
    <property type="interactions" value="6"/>
</dbReference>
<dbReference type="Proteomes" id="UP000077315">
    <property type="component" value="Unassembled WGS sequence"/>
</dbReference>
<dbReference type="InterPro" id="IPR003010">
    <property type="entry name" value="C-N_Hydrolase"/>
</dbReference>
<dbReference type="GO" id="GO:0070773">
    <property type="term" value="F:protein-N-terminal glutamine amidohydrolase activity"/>
    <property type="evidence" value="ECO:0007669"/>
    <property type="project" value="InterPro"/>
</dbReference>
<dbReference type="Gene3D" id="3.60.110.10">
    <property type="entry name" value="Carbon-nitrogen hydrolase"/>
    <property type="match status" value="1"/>
</dbReference>
<protein>
    <recommendedName>
        <fullName evidence="1">CN hydrolase domain-containing protein</fullName>
    </recommendedName>
</protein>
<dbReference type="PANTHER" id="PTHR11750">
    <property type="entry name" value="PROTEIN N-TERMINAL AMIDASE"/>
    <property type="match status" value="1"/>
</dbReference>
<proteinExistence type="predicted"/>
<dbReference type="Pfam" id="PF00795">
    <property type="entry name" value="CN_hydrolase"/>
    <property type="match status" value="1"/>
</dbReference>
<name>A0A167KZP6_PHYB8</name>
<dbReference type="VEuPathDB" id="FungiDB:PHYBLDRAFT_149650"/>
<dbReference type="GeneID" id="28993218"/>
<dbReference type="PANTHER" id="PTHR11750:SF26">
    <property type="entry name" value="PROTEIN N-TERMINAL AMIDASE"/>
    <property type="match status" value="1"/>
</dbReference>
<keyword evidence="3" id="KW-1185">Reference proteome</keyword>
<dbReference type="GO" id="GO:0030163">
    <property type="term" value="P:protein catabolic process"/>
    <property type="evidence" value="ECO:0007669"/>
    <property type="project" value="TreeGrafter"/>
</dbReference>
<dbReference type="GO" id="GO:0008418">
    <property type="term" value="F:protein-N-terminal asparagine amidohydrolase activity"/>
    <property type="evidence" value="ECO:0007669"/>
    <property type="project" value="InterPro"/>
</dbReference>
<dbReference type="InterPro" id="IPR036526">
    <property type="entry name" value="C-N_Hydrolase_sf"/>
</dbReference>
<dbReference type="PROSITE" id="PS50263">
    <property type="entry name" value="CN_HYDROLASE"/>
    <property type="match status" value="1"/>
</dbReference>
<feature type="domain" description="CN hydrolase" evidence="1">
    <location>
        <begin position="1"/>
        <end position="198"/>
    </location>
</feature>